<dbReference type="HOGENOM" id="CLU_025996_0_5_5"/>
<gene>
    <name evidence="2" type="ORF">OB2597_04013</name>
</gene>
<dbReference type="GO" id="GO:0016758">
    <property type="term" value="F:hexosyltransferase activity"/>
    <property type="evidence" value="ECO:0007669"/>
    <property type="project" value="UniProtKB-ARBA"/>
</dbReference>
<evidence type="ECO:0000313" key="3">
    <source>
        <dbReference type="Proteomes" id="UP000004318"/>
    </source>
</evidence>
<dbReference type="eggNOG" id="COG1216">
    <property type="taxonomic scope" value="Bacteria"/>
</dbReference>
<proteinExistence type="predicted"/>
<protein>
    <recommendedName>
        <fullName evidence="1">Glycosyltransferase 2-like domain-containing protein</fullName>
    </recommendedName>
</protein>
<reference evidence="2 3" key="1">
    <citation type="journal article" date="2010" name="J. Bacteriol.">
        <title>Genome sequences of Oceanicola granulosus HTCC2516(T) and Oceanicola batsensis HTCC2597(TDelta).</title>
        <authorList>
            <person name="Thrash J.C."/>
            <person name="Cho J.C."/>
            <person name="Vergin K.L."/>
            <person name="Giovannoni S.J."/>
        </authorList>
    </citation>
    <scope>NUCLEOTIDE SEQUENCE [LARGE SCALE GENOMIC DNA]</scope>
    <source>
        <strain evidence="3">ATCC BAA-863 / DSM 15984 / KCTC 12145 / HTCC2597</strain>
    </source>
</reference>
<organism evidence="2 3">
    <name type="scientific">Pseudooceanicola batsensis (strain ATCC BAA-863 / DSM 15984 / KCTC 12145 / HTCC2597)</name>
    <name type="common">Oceanicola batsensis</name>
    <dbReference type="NCBI Taxonomy" id="252305"/>
    <lineage>
        <taxon>Bacteria</taxon>
        <taxon>Pseudomonadati</taxon>
        <taxon>Pseudomonadota</taxon>
        <taxon>Alphaproteobacteria</taxon>
        <taxon>Rhodobacterales</taxon>
        <taxon>Paracoccaceae</taxon>
        <taxon>Pseudooceanicola</taxon>
    </lineage>
</organism>
<dbReference type="PANTHER" id="PTHR22916">
    <property type="entry name" value="GLYCOSYLTRANSFERASE"/>
    <property type="match status" value="1"/>
</dbReference>
<dbReference type="CDD" id="cd00761">
    <property type="entry name" value="Glyco_tranf_GTA_type"/>
    <property type="match status" value="1"/>
</dbReference>
<feature type="domain" description="Glycosyltransferase 2-like" evidence="1">
    <location>
        <begin position="8"/>
        <end position="93"/>
    </location>
</feature>
<dbReference type="Gene3D" id="3.90.550.10">
    <property type="entry name" value="Spore Coat Polysaccharide Biosynthesis Protein SpsA, Chain A"/>
    <property type="match status" value="1"/>
</dbReference>
<dbReference type="Proteomes" id="UP000004318">
    <property type="component" value="Unassembled WGS sequence"/>
</dbReference>
<dbReference type="RefSeq" id="WP_009805052.1">
    <property type="nucleotide sequence ID" value="NZ_CH724131.1"/>
</dbReference>
<dbReference type="EMBL" id="AAMO01000012">
    <property type="protein sequence ID" value="EAQ01573.1"/>
    <property type="molecule type" value="Genomic_DNA"/>
</dbReference>
<dbReference type="AlphaFoldDB" id="A3U2J9"/>
<dbReference type="SUPFAM" id="SSF53448">
    <property type="entry name" value="Nucleotide-diphospho-sugar transferases"/>
    <property type="match status" value="1"/>
</dbReference>
<sequence length="261" mass="29050">MARPTLTLAITSYNRPDRLASALRSVVRQRAIDKVIVVDDCSDPPLRLRHVPADVRLILHESNRGVSAARNSAIEAARTSHIAFLDDDDKLLPWAALAWKRWLSDAADPDTIVAGSLLVGPPGRLPRARRTPPTTGRGVIWGLDAKPAGRSFATKQAAALPVALLRRVGGFDTALRSRVTSELFFRLTAEAPVVGHRLPVYWLNRGEHRRITTDPERREQSVDYIRRKHGRLFDNPARRDAFESNHAEMTARISGEAKTSR</sequence>
<dbReference type="PANTHER" id="PTHR22916:SF3">
    <property type="entry name" value="UDP-GLCNAC:BETAGAL BETA-1,3-N-ACETYLGLUCOSAMINYLTRANSFERASE-LIKE PROTEIN 1"/>
    <property type="match status" value="1"/>
</dbReference>
<keyword evidence="3" id="KW-1185">Reference proteome</keyword>
<comment type="caution">
    <text evidence="2">The sequence shown here is derived from an EMBL/GenBank/DDBJ whole genome shotgun (WGS) entry which is preliminary data.</text>
</comment>
<accession>A3U2J9</accession>
<dbReference type="InterPro" id="IPR029044">
    <property type="entry name" value="Nucleotide-diphossugar_trans"/>
</dbReference>
<dbReference type="OrthoDB" id="6653642at2"/>
<name>A3U2J9_PSEBH</name>
<evidence type="ECO:0000313" key="2">
    <source>
        <dbReference type="EMBL" id="EAQ01573.1"/>
    </source>
</evidence>
<dbReference type="STRING" id="252305.OB2597_04013"/>
<dbReference type="InterPro" id="IPR001173">
    <property type="entry name" value="Glyco_trans_2-like"/>
</dbReference>
<dbReference type="Pfam" id="PF00535">
    <property type="entry name" value="Glycos_transf_2"/>
    <property type="match status" value="1"/>
</dbReference>
<evidence type="ECO:0000259" key="1">
    <source>
        <dbReference type="Pfam" id="PF00535"/>
    </source>
</evidence>